<feature type="domain" description="XdhC- CoxI" evidence="1">
    <location>
        <begin position="16"/>
        <end position="70"/>
    </location>
</feature>
<dbReference type="InterPro" id="IPR052698">
    <property type="entry name" value="MoCofactor_Util/Proc"/>
</dbReference>
<dbReference type="EMBL" id="JACHHP010000002">
    <property type="protein sequence ID" value="MBB5207467.1"/>
    <property type="molecule type" value="Genomic_DNA"/>
</dbReference>
<dbReference type="Gene3D" id="3.40.50.720">
    <property type="entry name" value="NAD(P)-binding Rossmann-like Domain"/>
    <property type="match status" value="1"/>
</dbReference>
<dbReference type="Proteomes" id="UP000521199">
    <property type="component" value="Unassembled WGS sequence"/>
</dbReference>
<gene>
    <name evidence="3" type="ORF">HNQ52_000996</name>
</gene>
<accession>A0A7W8D693</accession>
<evidence type="ECO:0000313" key="4">
    <source>
        <dbReference type="Proteomes" id="UP000521199"/>
    </source>
</evidence>
<proteinExistence type="predicted"/>
<dbReference type="AlphaFoldDB" id="A0A7W8D693"/>
<dbReference type="RefSeq" id="WP_183960023.1">
    <property type="nucleotide sequence ID" value="NZ_JACHHP010000002.1"/>
</dbReference>
<organism evidence="3 4">
    <name type="scientific">Chiayiivirga flava</name>
    <dbReference type="NCBI Taxonomy" id="659595"/>
    <lineage>
        <taxon>Bacteria</taxon>
        <taxon>Pseudomonadati</taxon>
        <taxon>Pseudomonadota</taxon>
        <taxon>Gammaproteobacteria</taxon>
        <taxon>Lysobacterales</taxon>
        <taxon>Lysobacteraceae</taxon>
        <taxon>Chiayiivirga</taxon>
    </lineage>
</organism>
<sequence length="288" mass="30361">MDERLFCRLAQRLSDGAVVLASVRSTRGATPRKAGSRMLVTATDTEFSVGGGAAEARVIDAARQLLRGNQDRADLAIDLTGKPGAAGVCGGAMQIVLRRWHDAADHVRAADIAAQLAAGQPVSLAAADLGGGDALVLPNPRLLIVGGGHCSLALHDLARHLDFDLCVFDPRPDCFGAGQFPGARTLHGGFDALDAAFDTRRDIYAVLLNRDYAGDVATLRVLQHRTTAYLGMMGSRKRIAEVRAAFPPDAAVLERLHAPVGLAIGAHTPHEIAVSILAELIARRYATA</sequence>
<evidence type="ECO:0000259" key="1">
    <source>
        <dbReference type="Pfam" id="PF02625"/>
    </source>
</evidence>
<dbReference type="InterPro" id="IPR003777">
    <property type="entry name" value="XdhC_CoxI"/>
</dbReference>
<dbReference type="Pfam" id="PF13478">
    <property type="entry name" value="XdhC_C"/>
    <property type="match status" value="1"/>
</dbReference>
<evidence type="ECO:0000259" key="2">
    <source>
        <dbReference type="Pfam" id="PF13478"/>
    </source>
</evidence>
<comment type="caution">
    <text evidence="3">The sequence shown here is derived from an EMBL/GenBank/DDBJ whole genome shotgun (WGS) entry which is preliminary data.</text>
</comment>
<feature type="domain" description="XdhC Rossmann" evidence="2">
    <location>
        <begin position="142"/>
        <end position="280"/>
    </location>
</feature>
<name>A0A7W8D693_9GAMM</name>
<dbReference type="PANTHER" id="PTHR30388:SF6">
    <property type="entry name" value="XANTHINE DEHYDROGENASE SUBUNIT A-RELATED"/>
    <property type="match status" value="1"/>
</dbReference>
<protein>
    <submittedName>
        <fullName evidence="3">Xanthine dehydrogenase accessory factor</fullName>
    </submittedName>
</protein>
<dbReference type="InterPro" id="IPR027051">
    <property type="entry name" value="XdhC_Rossmann_dom"/>
</dbReference>
<evidence type="ECO:0000313" key="3">
    <source>
        <dbReference type="EMBL" id="MBB5207467.1"/>
    </source>
</evidence>
<keyword evidence="4" id="KW-1185">Reference proteome</keyword>
<dbReference type="PANTHER" id="PTHR30388">
    <property type="entry name" value="ALDEHYDE OXIDOREDUCTASE MOLYBDENUM COFACTOR ASSEMBLY PROTEIN"/>
    <property type="match status" value="1"/>
</dbReference>
<reference evidence="3 4" key="1">
    <citation type="submission" date="2020-08" db="EMBL/GenBank/DDBJ databases">
        <title>Genomic Encyclopedia of Type Strains, Phase IV (KMG-IV): sequencing the most valuable type-strain genomes for metagenomic binning, comparative biology and taxonomic classification.</title>
        <authorList>
            <person name="Goeker M."/>
        </authorList>
    </citation>
    <scope>NUCLEOTIDE SEQUENCE [LARGE SCALE GENOMIC DNA]</scope>
    <source>
        <strain evidence="3 4">DSM 24163</strain>
    </source>
</reference>
<dbReference type="Pfam" id="PF02625">
    <property type="entry name" value="XdhC_CoxI"/>
    <property type="match status" value="1"/>
</dbReference>